<evidence type="ECO:0000256" key="12">
    <source>
        <dbReference type="ARBA" id="ARBA00079072"/>
    </source>
</evidence>
<feature type="compositionally biased region" description="Basic and acidic residues" evidence="16">
    <location>
        <begin position="54"/>
        <end position="75"/>
    </location>
</feature>
<feature type="compositionally biased region" description="Acidic residues" evidence="16">
    <location>
        <begin position="461"/>
        <end position="472"/>
    </location>
</feature>
<evidence type="ECO:0000256" key="16">
    <source>
        <dbReference type="SAM" id="MobiDB-lite"/>
    </source>
</evidence>
<dbReference type="GO" id="GO:0031120">
    <property type="term" value="P:snRNA pseudouridine synthesis"/>
    <property type="evidence" value="ECO:0007669"/>
    <property type="project" value="UniProtKB-ARBA"/>
</dbReference>
<protein>
    <recommendedName>
        <fullName evidence="11">tRNA pseudouridine synthase 1</fullName>
    </recommendedName>
    <alternativeName>
        <fullName evidence="12">tRNA pseudouridylate synthase 1</fullName>
    </alternativeName>
    <alternativeName>
        <fullName evidence="13">tRNA-uridine isomerase 1</fullName>
    </alternativeName>
</protein>
<dbReference type="FunFam" id="3.30.70.580:FF:000002">
    <property type="entry name" value="tRNA pseudouridine synthase"/>
    <property type="match status" value="1"/>
</dbReference>
<feature type="domain" description="Pseudouridine synthase I TruA alpha/beta" evidence="17">
    <location>
        <begin position="250"/>
        <end position="356"/>
    </location>
</feature>
<evidence type="ECO:0000259" key="17">
    <source>
        <dbReference type="Pfam" id="PF01416"/>
    </source>
</evidence>
<dbReference type="GO" id="GO:1990481">
    <property type="term" value="P:mRNA pseudouridine synthesis"/>
    <property type="evidence" value="ECO:0007669"/>
    <property type="project" value="TreeGrafter"/>
</dbReference>
<comment type="catalytic activity">
    <reaction evidence="9">
        <text>a uridine in tRNA = a pseudouridine in tRNA</text>
        <dbReference type="Rhea" id="RHEA:54572"/>
        <dbReference type="Rhea" id="RHEA-COMP:13339"/>
        <dbReference type="Rhea" id="RHEA-COMP:13934"/>
        <dbReference type="ChEBI" id="CHEBI:65314"/>
        <dbReference type="ChEBI" id="CHEBI:65315"/>
    </reaction>
</comment>
<dbReference type="InterPro" id="IPR020097">
    <property type="entry name" value="PsdUridine_synth_TruA_a/b_dom"/>
</dbReference>
<dbReference type="PANTHER" id="PTHR11142">
    <property type="entry name" value="PSEUDOURIDYLATE SYNTHASE"/>
    <property type="match status" value="1"/>
</dbReference>
<dbReference type="InterPro" id="IPR020095">
    <property type="entry name" value="PsdUridine_synth_TruA_C"/>
</dbReference>
<evidence type="ECO:0000256" key="5">
    <source>
        <dbReference type="ARBA" id="ARBA00022664"/>
    </source>
</evidence>
<name>A0A9W8LTG6_9FUNG</name>
<accession>A0A9W8LTG6</accession>
<dbReference type="AlphaFoldDB" id="A0A9W8LTG6"/>
<evidence type="ECO:0000256" key="9">
    <source>
        <dbReference type="ARBA" id="ARBA00036943"/>
    </source>
</evidence>
<feature type="active site" description="Nucleophile" evidence="14">
    <location>
        <position position="137"/>
    </location>
</feature>
<evidence type="ECO:0000256" key="2">
    <source>
        <dbReference type="ARBA" id="ARBA00001832"/>
    </source>
</evidence>
<evidence type="ECO:0000256" key="14">
    <source>
        <dbReference type="PIRSR" id="PIRSR641708-1"/>
    </source>
</evidence>
<dbReference type="Proteomes" id="UP001140094">
    <property type="component" value="Unassembled WGS sequence"/>
</dbReference>
<comment type="function">
    <text evidence="10">Formation of pseudouridine at positions 27 and 28 in the anticodon stem and loop of transfer RNAs; at positions 34 and 36 of intron-containing precursor tRNA(Ile) and at position 35 in the intron-containing tRNA(Tyr). Catalyzes pseudouridylation at position 44 in U2 snRNA. Also catalyzes pseudouridylation of mRNAs.</text>
</comment>
<evidence type="ECO:0000256" key="1">
    <source>
        <dbReference type="ARBA" id="ARBA00001166"/>
    </source>
</evidence>
<keyword evidence="19" id="KW-1185">Reference proteome</keyword>
<comment type="catalytic activity">
    <reaction evidence="2">
        <text>uridine in snRNA = pseudouridine in snRNA</text>
        <dbReference type="Rhea" id="RHEA:51124"/>
        <dbReference type="Rhea" id="RHEA-COMP:12891"/>
        <dbReference type="Rhea" id="RHEA-COMP:12892"/>
        <dbReference type="ChEBI" id="CHEBI:65314"/>
        <dbReference type="ChEBI" id="CHEBI:65315"/>
    </reaction>
</comment>
<dbReference type="FunFam" id="3.30.70.660:FF:000002">
    <property type="entry name" value="tRNA pseudouridine synthase"/>
    <property type="match status" value="1"/>
</dbReference>
<dbReference type="SUPFAM" id="SSF55120">
    <property type="entry name" value="Pseudouridine synthase"/>
    <property type="match status" value="1"/>
</dbReference>
<comment type="subcellular location">
    <subcellularLocation>
        <location evidence="3">Nucleus</location>
    </subcellularLocation>
</comment>
<dbReference type="InterPro" id="IPR020103">
    <property type="entry name" value="PsdUridine_synth_cat_dom_sf"/>
</dbReference>
<comment type="similarity">
    <text evidence="4">Belongs to the tRNA pseudouridine synthase TruA family.</text>
</comment>
<dbReference type="InterPro" id="IPR020094">
    <property type="entry name" value="TruA/RsuA/RluB/E/F_N"/>
</dbReference>
<evidence type="ECO:0000256" key="10">
    <source>
        <dbReference type="ARBA" id="ARBA00053072"/>
    </source>
</evidence>
<dbReference type="PANTHER" id="PTHR11142:SF4">
    <property type="entry name" value="PSEUDOURIDYLATE SYNTHASE 1 HOMOLOG"/>
    <property type="match status" value="1"/>
</dbReference>
<feature type="binding site" evidence="15">
    <location>
        <position position="193"/>
    </location>
    <ligand>
        <name>substrate</name>
    </ligand>
</feature>
<dbReference type="GO" id="GO:0005634">
    <property type="term" value="C:nucleus"/>
    <property type="evidence" value="ECO:0007669"/>
    <property type="project" value="UniProtKB-SubCell"/>
</dbReference>
<evidence type="ECO:0000256" key="6">
    <source>
        <dbReference type="ARBA" id="ARBA00022694"/>
    </source>
</evidence>
<dbReference type="GO" id="GO:0003723">
    <property type="term" value="F:RNA binding"/>
    <property type="evidence" value="ECO:0007669"/>
    <property type="project" value="InterPro"/>
</dbReference>
<evidence type="ECO:0000313" key="18">
    <source>
        <dbReference type="EMBL" id="KAJ2807681.1"/>
    </source>
</evidence>
<dbReference type="EMBL" id="JANBUO010000092">
    <property type="protein sequence ID" value="KAJ2807681.1"/>
    <property type="molecule type" value="Genomic_DNA"/>
</dbReference>
<dbReference type="InterPro" id="IPR041708">
    <property type="entry name" value="PUS1/PUS2-like"/>
</dbReference>
<reference evidence="18" key="1">
    <citation type="submission" date="2022-07" db="EMBL/GenBank/DDBJ databases">
        <title>Phylogenomic reconstructions and comparative analyses of Kickxellomycotina fungi.</title>
        <authorList>
            <person name="Reynolds N.K."/>
            <person name="Stajich J.E."/>
            <person name="Barry K."/>
            <person name="Grigoriev I.V."/>
            <person name="Crous P."/>
            <person name="Smith M.E."/>
        </authorList>
    </citation>
    <scope>NUCLEOTIDE SEQUENCE</scope>
    <source>
        <strain evidence="18">NRRL 1565</strain>
    </source>
</reference>
<dbReference type="GO" id="GO:0009982">
    <property type="term" value="F:pseudouridine synthase activity"/>
    <property type="evidence" value="ECO:0007669"/>
    <property type="project" value="InterPro"/>
</dbReference>
<keyword evidence="8" id="KW-0539">Nucleus</keyword>
<evidence type="ECO:0000256" key="4">
    <source>
        <dbReference type="ARBA" id="ARBA00009375"/>
    </source>
</evidence>
<dbReference type="Pfam" id="PF01416">
    <property type="entry name" value="PseudoU_synth_1"/>
    <property type="match status" value="1"/>
</dbReference>
<keyword evidence="7" id="KW-0413">Isomerase</keyword>
<proteinExistence type="inferred from homology"/>
<feature type="region of interest" description="Disordered" evidence="16">
    <location>
        <begin position="1"/>
        <end position="75"/>
    </location>
</feature>
<dbReference type="Gene3D" id="3.30.70.660">
    <property type="entry name" value="Pseudouridine synthase I, catalytic domain, C-terminal subdomain"/>
    <property type="match status" value="1"/>
</dbReference>
<gene>
    <name evidence="18" type="primary">PUS1</name>
    <name evidence="18" type="ORF">H4R20_001191</name>
</gene>
<dbReference type="GO" id="GO:0006397">
    <property type="term" value="P:mRNA processing"/>
    <property type="evidence" value="ECO:0007669"/>
    <property type="project" value="UniProtKB-KW"/>
</dbReference>
<keyword evidence="5" id="KW-0507">mRNA processing</keyword>
<evidence type="ECO:0000313" key="19">
    <source>
        <dbReference type="Proteomes" id="UP001140094"/>
    </source>
</evidence>
<evidence type="ECO:0000256" key="8">
    <source>
        <dbReference type="ARBA" id="ARBA00023242"/>
    </source>
</evidence>
<evidence type="ECO:0000256" key="15">
    <source>
        <dbReference type="PIRSR" id="PIRSR641708-2"/>
    </source>
</evidence>
<evidence type="ECO:0000256" key="7">
    <source>
        <dbReference type="ARBA" id="ARBA00023235"/>
    </source>
</evidence>
<dbReference type="InterPro" id="IPR001406">
    <property type="entry name" value="PsdUridine_synth_TruA"/>
</dbReference>
<dbReference type="CDD" id="cd02568">
    <property type="entry name" value="PseudoU_synth_PUS1_PUS2"/>
    <property type="match status" value="1"/>
</dbReference>
<evidence type="ECO:0000256" key="3">
    <source>
        <dbReference type="ARBA" id="ARBA00004123"/>
    </source>
</evidence>
<dbReference type="NCBIfam" id="TIGR00071">
    <property type="entry name" value="hisT_truA"/>
    <property type="match status" value="1"/>
</dbReference>
<comment type="catalytic activity">
    <reaction evidence="1">
        <text>a uridine in mRNA = a pseudouridine in mRNA</text>
        <dbReference type="Rhea" id="RHEA:56644"/>
        <dbReference type="Rhea" id="RHEA-COMP:14658"/>
        <dbReference type="Rhea" id="RHEA-COMP:14659"/>
        <dbReference type="ChEBI" id="CHEBI:65314"/>
        <dbReference type="ChEBI" id="CHEBI:65315"/>
    </reaction>
</comment>
<sequence>MSEEQSQPEAKVSKPASSAAELEVSTADGGKRKRYVRAQTGKDRREYVKRKIKERSEEVPDEAARNKSESSEPRLPKRRTALLIGFCGSDYQGMQANEGARTIEGELFKALCEAGAVSADNSTDQKKVQLQRAARTDKGVHAAGQVVSLKMIIEDPMIVQKINQHLPAQIRVWGFVRVVRSFNAKTMCDSRVYEYLLPTYTFMEPSEKCMELARTVPFEEREIPVSSEEEMQRKRDYRAPKEVLEFVKSAFAKYKGTHDFRNFTVTKGCTENNSKRFIHWFDVSEPMIINGSEWLSLKVKGQSFMLHQIRKMVGLVILMVRAGAPLSLMDKLFGGPRVNVPKAPGLGLLLERPVFDGYNKRASSDAQVPSGQVGFEPYEKEIGEFRQKFIYDTITKTELDEAVFDNWVMSTEVFPEQYTYINKEGTIPESAIVVPRQEARPRPRKLNASSGATAADKETAESSEDEQDSNDL</sequence>
<feature type="region of interest" description="Disordered" evidence="16">
    <location>
        <begin position="433"/>
        <end position="472"/>
    </location>
</feature>
<evidence type="ECO:0000256" key="13">
    <source>
        <dbReference type="ARBA" id="ARBA00080858"/>
    </source>
</evidence>
<keyword evidence="6" id="KW-0819">tRNA processing</keyword>
<comment type="caution">
    <text evidence="18">The sequence shown here is derived from an EMBL/GenBank/DDBJ whole genome shotgun (WGS) entry which is preliminary data.</text>
</comment>
<dbReference type="OrthoDB" id="10256309at2759"/>
<dbReference type="GO" id="GO:0031119">
    <property type="term" value="P:tRNA pseudouridine synthesis"/>
    <property type="evidence" value="ECO:0007669"/>
    <property type="project" value="InterPro"/>
</dbReference>
<evidence type="ECO:0000256" key="11">
    <source>
        <dbReference type="ARBA" id="ARBA00073968"/>
    </source>
</evidence>
<organism evidence="18 19">
    <name type="scientific">Coemansia guatemalensis</name>
    <dbReference type="NCBI Taxonomy" id="2761395"/>
    <lineage>
        <taxon>Eukaryota</taxon>
        <taxon>Fungi</taxon>
        <taxon>Fungi incertae sedis</taxon>
        <taxon>Zoopagomycota</taxon>
        <taxon>Kickxellomycotina</taxon>
        <taxon>Kickxellomycetes</taxon>
        <taxon>Kickxellales</taxon>
        <taxon>Kickxellaceae</taxon>
        <taxon>Coemansia</taxon>
    </lineage>
</organism>
<dbReference type="Gene3D" id="3.30.70.580">
    <property type="entry name" value="Pseudouridine synthase I, catalytic domain, N-terminal subdomain"/>
    <property type="match status" value="1"/>
</dbReference>